<sequence>MSMPPPQQPPQQPQQPPAQPHQQAPQQAPPQPSHQQPPQAPSQQPPQPPNPYQQNPYAQQPPGAVPPAPYPQAQPQPGFGPPGAVPGGPAAGKRPVPGWLWGLGGVVVASAVWGGVLFGTGALDDDGGGKAALGGYRYQKNLCDTVTIDALKKRYEPRDTTDPTTHYASRQKGLDANNCSWSMKDRDAGASDYSSVYVYATAQWHKSTDPTGEFASLYKQYEDRSQPTYKYETKAVDGLGDEAYLVTERRDPSGDKELSSMTLAVRDGWFTYELRWSWYGGTSTSGTRPPSDQEAEDMLRSDTRDALAALKKS</sequence>
<gene>
    <name evidence="2" type="ORF">GCM10018785_61540</name>
</gene>
<feature type="compositionally biased region" description="Pro residues" evidence="1">
    <location>
        <begin position="1"/>
        <end position="19"/>
    </location>
</feature>
<comment type="caution">
    <text evidence="2">The sequence shown here is derived from an EMBL/GenBank/DDBJ whole genome shotgun (WGS) entry which is preliminary data.</text>
</comment>
<feature type="compositionally biased region" description="Low complexity" evidence="1">
    <location>
        <begin position="52"/>
        <end position="62"/>
    </location>
</feature>
<feature type="region of interest" description="Disordered" evidence="1">
    <location>
        <begin position="281"/>
        <end position="313"/>
    </location>
</feature>
<reference evidence="2" key="1">
    <citation type="journal article" date="2014" name="Int. J. Syst. Evol. Microbiol.">
        <title>Complete genome sequence of Corynebacterium casei LMG S-19264T (=DSM 44701T), isolated from a smear-ripened cheese.</title>
        <authorList>
            <consortium name="US DOE Joint Genome Institute (JGI-PGF)"/>
            <person name="Walter F."/>
            <person name="Albersmeier A."/>
            <person name="Kalinowski J."/>
            <person name="Ruckert C."/>
        </authorList>
    </citation>
    <scope>NUCLEOTIDE SEQUENCE</scope>
    <source>
        <strain evidence="2">JCM 4784</strain>
    </source>
</reference>
<feature type="region of interest" description="Disordered" evidence="1">
    <location>
        <begin position="1"/>
        <end position="90"/>
    </location>
</feature>
<organism evidence="2 3">
    <name type="scientific">Streptomyces longispororuber</name>
    <dbReference type="NCBI Taxonomy" id="68230"/>
    <lineage>
        <taxon>Bacteria</taxon>
        <taxon>Bacillati</taxon>
        <taxon>Actinomycetota</taxon>
        <taxon>Actinomycetes</taxon>
        <taxon>Kitasatosporales</taxon>
        <taxon>Streptomycetaceae</taxon>
        <taxon>Streptomyces</taxon>
    </lineage>
</organism>
<dbReference type="AlphaFoldDB" id="A0A919A4S2"/>
<feature type="compositionally biased region" description="Pro residues" evidence="1">
    <location>
        <begin position="63"/>
        <end position="84"/>
    </location>
</feature>
<accession>A0A919A4S2</accession>
<proteinExistence type="predicted"/>
<dbReference type="Proteomes" id="UP000608024">
    <property type="component" value="Unassembled WGS sequence"/>
</dbReference>
<feature type="compositionally biased region" description="Polar residues" evidence="1">
    <location>
        <begin position="281"/>
        <end position="290"/>
    </location>
</feature>
<name>A0A919A4S2_9ACTN</name>
<dbReference type="EMBL" id="BNBT01000139">
    <property type="protein sequence ID" value="GHE85412.1"/>
    <property type="molecule type" value="Genomic_DNA"/>
</dbReference>
<evidence type="ECO:0000256" key="1">
    <source>
        <dbReference type="SAM" id="MobiDB-lite"/>
    </source>
</evidence>
<evidence type="ECO:0000313" key="3">
    <source>
        <dbReference type="Proteomes" id="UP000608024"/>
    </source>
</evidence>
<keyword evidence="3" id="KW-1185">Reference proteome</keyword>
<reference evidence="2" key="2">
    <citation type="submission" date="2020-09" db="EMBL/GenBank/DDBJ databases">
        <authorList>
            <person name="Sun Q."/>
            <person name="Ohkuma M."/>
        </authorList>
    </citation>
    <scope>NUCLEOTIDE SEQUENCE</scope>
    <source>
        <strain evidence="2">JCM 4784</strain>
    </source>
</reference>
<feature type="compositionally biased region" description="Pro residues" evidence="1">
    <location>
        <begin position="38"/>
        <end position="51"/>
    </location>
</feature>
<evidence type="ECO:0000313" key="2">
    <source>
        <dbReference type="EMBL" id="GHE85412.1"/>
    </source>
</evidence>
<protein>
    <submittedName>
        <fullName evidence="2">Uncharacterized protein</fullName>
    </submittedName>
</protein>
<dbReference type="RefSeq" id="WP_190139394.1">
    <property type="nucleotide sequence ID" value="NZ_BNBT01000139.1"/>
</dbReference>